<organism evidence="1 2">
    <name type="scientific">Limnoglobus roseus</name>
    <dbReference type="NCBI Taxonomy" id="2598579"/>
    <lineage>
        <taxon>Bacteria</taxon>
        <taxon>Pseudomonadati</taxon>
        <taxon>Planctomycetota</taxon>
        <taxon>Planctomycetia</taxon>
        <taxon>Gemmatales</taxon>
        <taxon>Gemmataceae</taxon>
        <taxon>Limnoglobus</taxon>
    </lineage>
</organism>
<gene>
    <name evidence="1" type="ORF">PX52LOC_00487</name>
</gene>
<reference evidence="2" key="1">
    <citation type="submission" date="2019-08" db="EMBL/GenBank/DDBJ databases">
        <title>Limnoglobus roseus gen. nov., sp. nov., a novel freshwater planctomycete with a giant genome from the family Gemmataceae.</title>
        <authorList>
            <person name="Kulichevskaya I.S."/>
            <person name="Naumoff D.G."/>
            <person name="Miroshnikov K."/>
            <person name="Ivanova A."/>
            <person name="Philippov D.A."/>
            <person name="Hakobyan A."/>
            <person name="Rijpstra I.C."/>
            <person name="Sinninghe Damste J.S."/>
            <person name="Liesack W."/>
            <person name="Dedysh S.N."/>
        </authorList>
    </citation>
    <scope>NUCLEOTIDE SEQUENCE [LARGE SCALE GENOMIC DNA]</scope>
    <source>
        <strain evidence="2">PX52</strain>
    </source>
</reference>
<dbReference type="EMBL" id="CP042425">
    <property type="protein sequence ID" value="QEL13629.1"/>
    <property type="molecule type" value="Genomic_DNA"/>
</dbReference>
<dbReference type="KEGG" id="lrs:PX52LOC_00487"/>
<name>A0A5C1A3H6_9BACT</name>
<proteinExistence type="predicted"/>
<evidence type="ECO:0008006" key="3">
    <source>
        <dbReference type="Google" id="ProtNLM"/>
    </source>
</evidence>
<dbReference type="RefSeq" id="WP_218575268.1">
    <property type="nucleotide sequence ID" value="NZ_CP042425.1"/>
</dbReference>
<sequence>MSVLANAYLAVAVTAESAFDFLKQTTGLGEPSTGPDFGVSGIRPGMDVISACGQRVGVVDRLDGTSIQLARRESLDGCHHFIPVGWVERVDDQVHLTRSWADVGQNWQPVSDTKEHAI</sequence>
<keyword evidence="2" id="KW-1185">Reference proteome</keyword>
<dbReference type="AlphaFoldDB" id="A0A5C1A3H6"/>
<evidence type="ECO:0000313" key="2">
    <source>
        <dbReference type="Proteomes" id="UP000324974"/>
    </source>
</evidence>
<protein>
    <recommendedName>
        <fullName evidence="3">DUF2171 domain-containing protein</fullName>
    </recommendedName>
</protein>
<accession>A0A5C1A3H6</accession>
<dbReference type="Proteomes" id="UP000324974">
    <property type="component" value="Chromosome"/>
</dbReference>
<dbReference type="InterPro" id="IPR018684">
    <property type="entry name" value="DUF2171"/>
</dbReference>
<dbReference type="Pfam" id="PF09939">
    <property type="entry name" value="DUF2171"/>
    <property type="match status" value="1"/>
</dbReference>
<evidence type="ECO:0000313" key="1">
    <source>
        <dbReference type="EMBL" id="QEL13629.1"/>
    </source>
</evidence>